<evidence type="ECO:0000256" key="5">
    <source>
        <dbReference type="SAM" id="Phobius"/>
    </source>
</evidence>
<dbReference type="PANTHER" id="PTHR32089">
    <property type="entry name" value="METHYL-ACCEPTING CHEMOTAXIS PROTEIN MCPB"/>
    <property type="match status" value="1"/>
</dbReference>
<evidence type="ECO:0000256" key="2">
    <source>
        <dbReference type="ARBA" id="ARBA00029447"/>
    </source>
</evidence>
<dbReference type="InterPro" id="IPR004089">
    <property type="entry name" value="MCPsignal_dom"/>
</dbReference>
<gene>
    <name evidence="7" type="ORF">Rmf_47650</name>
</gene>
<proteinExistence type="inferred from homology"/>
<keyword evidence="5" id="KW-1133">Transmembrane helix</keyword>
<accession>A0ABN6P7X1</accession>
<evidence type="ECO:0000256" key="3">
    <source>
        <dbReference type="PROSITE-ProRule" id="PRU00284"/>
    </source>
</evidence>
<name>A0ABN6P7X1_9PROT</name>
<keyword evidence="5" id="KW-0472">Membrane</keyword>
<keyword evidence="4" id="KW-0175">Coiled coil</keyword>
<dbReference type="PROSITE" id="PS50111">
    <property type="entry name" value="CHEMOTAXIS_TRANSDUC_2"/>
    <property type="match status" value="1"/>
</dbReference>
<evidence type="ECO:0000313" key="8">
    <source>
        <dbReference type="Proteomes" id="UP000831327"/>
    </source>
</evidence>
<feature type="transmembrane region" description="Helical" evidence="5">
    <location>
        <begin position="142"/>
        <end position="163"/>
    </location>
</feature>
<protein>
    <submittedName>
        <fullName evidence="7">Chemotaxis protein</fullName>
    </submittedName>
</protein>
<feature type="domain" description="Methyl-accepting transducer" evidence="6">
    <location>
        <begin position="231"/>
        <end position="457"/>
    </location>
</feature>
<dbReference type="EMBL" id="AP025637">
    <property type="protein sequence ID" value="BDG74836.1"/>
    <property type="molecule type" value="Genomic_DNA"/>
</dbReference>
<dbReference type="Proteomes" id="UP000831327">
    <property type="component" value="Chromosome"/>
</dbReference>
<organism evidence="7 8">
    <name type="scientific">Roseomonas fluvialis</name>
    <dbReference type="NCBI Taxonomy" id="1750527"/>
    <lineage>
        <taxon>Bacteria</taxon>
        <taxon>Pseudomonadati</taxon>
        <taxon>Pseudomonadota</taxon>
        <taxon>Alphaproteobacteria</taxon>
        <taxon>Acetobacterales</taxon>
        <taxon>Roseomonadaceae</taxon>
        <taxon>Roseomonas</taxon>
    </lineage>
</organism>
<evidence type="ECO:0000259" key="6">
    <source>
        <dbReference type="PROSITE" id="PS50111"/>
    </source>
</evidence>
<feature type="transmembrane region" description="Helical" evidence="5">
    <location>
        <begin position="113"/>
        <end position="136"/>
    </location>
</feature>
<dbReference type="InterPro" id="IPR004090">
    <property type="entry name" value="Chemotax_Me-accpt_rcpt"/>
</dbReference>
<sequence>MDLELLRRGTGRFLLVLLWVLALLTPVAALIAGRSPEDAAIGAAMVGVMALVASVAARAGAGAPGARHAIAVGLMVSVSVQVWLAPPALAIDLHMAYFASLALLSGFVDWRSILLGATVVALHHLVLNFAAPAWVFGVPEGSLGRVVLHAAVLVVESSALILMTRRLEAAALRTDAALNEARAARAAEAAEAAQRLAQEEAARGAAQQAREGVAVTVEQQIGRIAIDVETASVTLGAAAQRISTAAGEGAAGAQSARAAVAEASGGVQAVAAGAEQLAASVSEISRQVAAAASVARTAAERADATGGIVRGLSEGAQRIGDVVRLIGEIAGQTNLLALNATIEAARAGESGKGFAVVASEVKALAGQTARATEEIGAQVAAIQHETQGAVDAIQGIAEVVQQVNEVAAAIAAAVEQQGAATREIAGSTAGVARGTELASDAVDTAAERMARTRAEVAELERMSERLRREAAALRAALGSTLAGLRAA</sequence>
<dbReference type="Gene3D" id="1.10.287.950">
    <property type="entry name" value="Methyl-accepting chemotaxis protein"/>
    <property type="match status" value="1"/>
</dbReference>
<keyword evidence="1 3" id="KW-0807">Transducer</keyword>
<dbReference type="Pfam" id="PF00015">
    <property type="entry name" value="MCPsignal"/>
    <property type="match status" value="1"/>
</dbReference>
<evidence type="ECO:0000256" key="1">
    <source>
        <dbReference type="ARBA" id="ARBA00023224"/>
    </source>
</evidence>
<feature type="coiled-coil region" evidence="4">
    <location>
        <begin position="442"/>
        <end position="476"/>
    </location>
</feature>
<keyword evidence="8" id="KW-1185">Reference proteome</keyword>
<keyword evidence="5" id="KW-0812">Transmembrane</keyword>
<comment type="similarity">
    <text evidence="2">Belongs to the methyl-accepting chemotaxis (MCP) protein family.</text>
</comment>
<dbReference type="RefSeq" id="WP_244409001.1">
    <property type="nucleotide sequence ID" value="NZ_AP025637.1"/>
</dbReference>
<dbReference type="SMART" id="SM00283">
    <property type="entry name" value="MA"/>
    <property type="match status" value="1"/>
</dbReference>
<feature type="transmembrane region" description="Helical" evidence="5">
    <location>
        <begin position="69"/>
        <end position="85"/>
    </location>
</feature>
<evidence type="ECO:0000313" key="7">
    <source>
        <dbReference type="EMBL" id="BDG74836.1"/>
    </source>
</evidence>
<feature type="transmembrane region" description="Helical" evidence="5">
    <location>
        <begin position="39"/>
        <end position="57"/>
    </location>
</feature>
<dbReference type="PRINTS" id="PR00260">
    <property type="entry name" value="CHEMTRNSDUCR"/>
</dbReference>
<evidence type="ECO:0000256" key="4">
    <source>
        <dbReference type="SAM" id="Coils"/>
    </source>
</evidence>
<reference evidence="7 8" key="1">
    <citation type="journal article" date="2016" name="Microbes Environ.">
        <title>Phylogenetically diverse aerobic anoxygenic phototrophic bacteria isolated from epilithic biofilms in Tama river, Japan.</title>
        <authorList>
            <person name="Hirose S."/>
            <person name="Matsuura K."/>
            <person name="Haruta S."/>
        </authorList>
    </citation>
    <scope>NUCLEOTIDE SEQUENCE [LARGE SCALE GENOMIC DNA]</scope>
    <source>
        <strain evidence="7 8">S08</strain>
    </source>
</reference>
<dbReference type="PANTHER" id="PTHR32089:SF112">
    <property type="entry name" value="LYSOZYME-LIKE PROTEIN-RELATED"/>
    <property type="match status" value="1"/>
</dbReference>
<dbReference type="SUPFAM" id="SSF58104">
    <property type="entry name" value="Methyl-accepting chemotaxis protein (MCP) signaling domain"/>
    <property type="match status" value="1"/>
</dbReference>